<dbReference type="Proteomes" id="UP000009236">
    <property type="component" value="Chromosome"/>
</dbReference>
<dbReference type="GO" id="GO:0005737">
    <property type="term" value="C:cytoplasm"/>
    <property type="evidence" value="ECO:0007669"/>
    <property type="project" value="TreeGrafter"/>
</dbReference>
<evidence type="ECO:0000313" key="6">
    <source>
        <dbReference type="Proteomes" id="UP000009236"/>
    </source>
</evidence>
<dbReference type="InterPro" id="IPR016181">
    <property type="entry name" value="Acyl_CoA_acyltransferase"/>
</dbReference>
<dbReference type="PROSITE" id="PS51186">
    <property type="entry name" value="GNAT"/>
    <property type="match status" value="1"/>
</dbReference>
<dbReference type="PANTHER" id="PTHR43792:SF8">
    <property type="entry name" value="[RIBOSOMAL PROTEIN US5]-ALANINE N-ACETYLTRANSFERASE"/>
    <property type="match status" value="1"/>
</dbReference>
<keyword evidence="6" id="KW-1185">Reference proteome</keyword>
<dbReference type="STRING" id="743718.Isova_2797"/>
<dbReference type="HOGENOM" id="CLU_013985_40_0_11"/>
<comment type="similarity">
    <text evidence="3">Belongs to the acetyltransferase family. RimJ subfamily.</text>
</comment>
<dbReference type="Pfam" id="PF13302">
    <property type="entry name" value="Acetyltransf_3"/>
    <property type="match status" value="1"/>
</dbReference>
<sequence>MASAARARGPRLQGVADDPVLATLPDDVTLRLLARDDGAALAAAYARNREHLEPWEPARPAAFYEADYQAQRIPVQLLEHLNGRSVPLVLERDGEIVGRVNLSDIVRGAFCNAHLGYWVDARLAGRGIMSAAVEAAVTHARDDLGLHRVQAATLLHNAASQRVLERAGFERIGVAPKYLQIAGRWQDHVLFQRILHD</sequence>
<reference evidence="5 6" key="1">
    <citation type="submission" date="2011-05" db="EMBL/GenBank/DDBJ databases">
        <title>Complete sequence of Isoptericola variabilis 225.</title>
        <authorList>
            <consortium name="US DOE Joint Genome Institute"/>
            <person name="Lucas S."/>
            <person name="Han J."/>
            <person name="Lapidus A."/>
            <person name="Cheng J.-F."/>
            <person name="Goodwin L."/>
            <person name="Pitluck S."/>
            <person name="Peters L."/>
            <person name="Mikhailova N."/>
            <person name="Zeytun A."/>
            <person name="Han C."/>
            <person name="Tapia R."/>
            <person name="Land M."/>
            <person name="Hauser L."/>
            <person name="Kyrpides N."/>
            <person name="Ivanova N."/>
            <person name="Pagani I."/>
            <person name="Siebers A."/>
            <person name="Allgaier M."/>
            <person name="Thelen M."/>
            <person name="Hugenholtz P."/>
            <person name="Gladden J."/>
            <person name="Woyke T."/>
        </authorList>
    </citation>
    <scope>NUCLEOTIDE SEQUENCE [LARGE SCALE GENOMIC DNA]</scope>
    <source>
        <strain evidence="6">225</strain>
    </source>
</reference>
<keyword evidence="2 5" id="KW-0012">Acyltransferase</keyword>
<dbReference type="AlphaFoldDB" id="F6FV58"/>
<accession>F6FV58</accession>
<protein>
    <submittedName>
        <fullName evidence="5">Ribosomal-protein-alanine N-acetyltransferase</fullName>
        <ecNumber evidence="5">2.3.1.128</ecNumber>
    </submittedName>
</protein>
<dbReference type="InterPro" id="IPR000182">
    <property type="entry name" value="GNAT_dom"/>
</dbReference>
<name>F6FV58_ISOV2</name>
<dbReference type="Gene3D" id="3.40.630.30">
    <property type="match status" value="1"/>
</dbReference>
<proteinExistence type="inferred from homology"/>
<evidence type="ECO:0000256" key="1">
    <source>
        <dbReference type="ARBA" id="ARBA00022679"/>
    </source>
</evidence>
<dbReference type="EC" id="2.3.1.128" evidence="5"/>
<organism evidence="6">
    <name type="scientific">Isoptericola variabilis (strain 225)</name>
    <dbReference type="NCBI Taxonomy" id="743718"/>
    <lineage>
        <taxon>Bacteria</taxon>
        <taxon>Bacillati</taxon>
        <taxon>Actinomycetota</taxon>
        <taxon>Actinomycetes</taxon>
        <taxon>Micrococcales</taxon>
        <taxon>Promicromonosporaceae</taxon>
        <taxon>Isoptericola</taxon>
    </lineage>
</organism>
<dbReference type="PANTHER" id="PTHR43792">
    <property type="entry name" value="GNAT FAMILY, PUTATIVE (AFU_ORTHOLOGUE AFUA_3G00765)-RELATED-RELATED"/>
    <property type="match status" value="1"/>
</dbReference>
<dbReference type="KEGG" id="iva:Isova_2797"/>
<evidence type="ECO:0000256" key="3">
    <source>
        <dbReference type="ARBA" id="ARBA00038502"/>
    </source>
</evidence>
<gene>
    <name evidence="5" type="ordered locus">Isova_2797</name>
</gene>
<keyword evidence="1 5" id="KW-0808">Transferase</keyword>
<evidence type="ECO:0000256" key="2">
    <source>
        <dbReference type="ARBA" id="ARBA00023315"/>
    </source>
</evidence>
<feature type="domain" description="N-acetyltransferase" evidence="4">
    <location>
        <begin position="28"/>
        <end position="196"/>
    </location>
</feature>
<evidence type="ECO:0000313" key="5">
    <source>
        <dbReference type="EMBL" id="AEG45486.1"/>
    </source>
</evidence>
<dbReference type="EMBL" id="CP002810">
    <property type="protein sequence ID" value="AEG45486.1"/>
    <property type="molecule type" value="Genomic_DNA"/>
</dbReference>
<evidence type="ECO:0000259" key="4">
    <source>
        <dbReference type="PROSITE" id="PS51186"/>
    </source>
</evidence>
<dbReference type="eggNOG" id="COG1670">
    <property type="taxonomic scope" value="Bacteria"/>
</dbReference>
<dbReference type="InterPro" id="IPR051531">
    <property type="entry name" value="N-acetyltransferase"/>
</dbReference>
<dbReference type="GO" id="GO:0008999">
    <property type="term" value="F:protein-N-terminal-alanine acetyltransferase activity"/>
    <property type="evidence" value="ECO:0007669"/>
    <property type="project" value="TreeGrafter"/>
</dbReference>
<dbReference type="SUPFAM" id="SSF55729">
    <property type="entry name" value="Acyl-CoA N-acyltransferases (Nat)"/>
    <property type="match status" value="1"/>
</dbReference>